<organism evidence="1 2">
    <name type="scientific">Tectimicrobiota bacterium</name>
    <dbReference type="NCBI Taxonomy" id="2528274"/>
    <lineage>
        <taxon>Bacteria</taxon>
        <taxon>Pseudomonadati</taxon>
        <taxon>Nitrospinota/Tectimicrobiota group</taxon>
        <taxon>Candidatus Tectimicrobiota</taxon>
    </lineage>
</organism>
<feature type="non-terminal residue" evidence="1">
    <location>
        <position position="100"/>
    </location>
</feature>
<dbReference type="EMBL" id="VGLS01000027">
    <property type="protein sequence ID" value="MBM3222525.1"/>
    <property type="molecule type" value="Genomic_DNA"/>
</dbReference>
<sequence>MKHMAEASRVHLNCHREGVVVCPYCGHEKMLNMAHYRHYIGGKSLKGRCKRCCGSFLVTFDYRQHVRIPVDFAGQLVHSARQKSSENILITSLSVAGVGF</sequence>
<dbReference type="AlphaFoldDB" id="A0A938B270"/>
<evidence type="ECO:0000313" key="2">
    <source>
        <dbReference type="Proteomes" id="UP000712673"/>
    </source>
</evidence>
<gene>
    <name evidence="1" type="ORF">FJZ47_01795</name>
</gene>
<evidence type="ECO:0000313" key="1">
    <source>
        <dbReference type="EMBL" id="MBM3222525.1"/>
    </source>
</evidence>
<comment type="caution">
    <text evidence="1">The sequence shown here is derived from an EMBL/GenBank/DDBJ whole genome shotgun (WGS) entry which is preliminary data.</text>
</comment>
<proteinExistence type="predicted"/>
<accession>A0A938B270</accession>
<reference evidence="1" key="1">
    <citation type="submission" date="2019-03" db="EMBL/GenBank/DDBJ databases">
        <title>Lake Tanganyika Metagenome-Assembled Genomes (MAGs).</title>
        <authorList>
            <person name="Tran P."/>
        </authorList>
    </citation>
    <scope>NUCLEOTIDE SEQUENCE</scope>
    <source>
        <strain evidence="1">K_DeepCast_65m_m2_066</strain>
    </source>
</reference>
<dbReference type="Proteomes" id="UP000712673">
    <property type="component" value="Unassembled WGS sequence"/>
</dbReference>
<name>A0A938B270_UNCTE</name>
<protein>
    <submittedName>
        <fullName evidence="1">Uncharacterized protein</fullName>
    </submittedName>
</protein>